<evidence type="ECO:0000313" key="2">
    <source>
        <dbReference type="Proteomes" id="UP000030854"/>
    </source>
</evidence>
<reference evidence="1 2" key="1">
    <citation type="journal article" date="2014" name="BMC Genomics">
        <title>Adaptive genomic structural variation in the grape powdery mildew pathogen, Erysiphe necator.</title>
        <authorList>
            <person name="Jones L."/>
            <person name="Riaz S."/>
            <person name="Morales-Cruz A."/>
            <person name="Amrine K.C."/>
            <person name="McGuire B."/>
            <person name="Gubler W.D."/>
            <person name="Walker M.A."/>
            <person name="Cantu D."/>
        </authorList>
    </citation>
    <scope>NUCLEOTIDE SEQUENCE [LARGE SCALE GENOMIC DNA]</scope>
    <source>
        <strain evidence="2">c</strain>
    </source>
</reference>
<sequence length="197" mass="21838">MEEYLNTTKRLNDDLSAKYIKLPKQVVVAWVLSNLTPKYEVIVISIMQSLQINIDSYSVESFFSNLLDESKRQKCNEDNNEQALAVQAKPPSIIGTNSAPTTNQTTQINSDVVMDPNPKADEIGSDSTQTVETSNNVAKSLNATNNNYTRPAIKIAKSQPSIPIDDADDLDELALMVNINNKPKIYKEVLATLLHPD</sequence>
<dbReference type="EMBL" id="JNVN01000031">
    <property type="protein sequence ID" value="KHJ36417.1"/>
    <property type="molecule type" value="Genomic_DNA"/>
</dbReference>
<dbReference type="HOGENOM" id="CLU_1385099_0_0_1"/>
<accession>A0A0B1PCK8</accession>
<dbReference type="Proteomes" id="UP000030854">
    <property type="component" value="Unassembled WGS sequence"/>
</dbReference>
<dbReference type="AlphaFoldDB" id="A0A0B1PCK8"/>
<name>A0A0B1PCK8_UNCNE</name>
<keyword evidence="2" id="KW-1185">Reference proteome</keyword>
<dbReference type="STRING" id="52586.A0A0B1PCK8"/>
<gene>
    <name evidence="1" type="ORF">EV44_g3543</name>
</gene>
<proteinExistence type="predicted"/>
<evidence type="ECO:0000313" key="1">
    <source>
        <dbReference type="EMBL" id="KHJ36417.1"/>
    </source>
</evidence>
<protein>
    <submittedName>
        <fullName evidence="1">Uncharacterized protein</fullName>
    </submittedName>
</protein>
<organism evidence="1 2">
    <name type="scientific">Uncinula necator</name>
    <name type="common">Grape powdery mildew</name>
    <dbReference type="NCBI Taxonomy" id="52586"/>
    <lineage>
        <taxon>Eukaryota</taxon>
        <taxon>Fungi</taxon>
        <taxon>Dikarya</taxon>
        <taxon>Ascomycota</taxon>
        <taxon>Pezizomycotina</taxon>
        <taxon>Leotiomycetes</taxon>
        <taxon>Erysiphales</taxon>
        <taxon>Erysiphaceae</taxon>
        <taxon>Erysiphe</taxon>
    </lineage>
</organism>
<comment type="caution">
    <text evidence="1">The sequence shown here is derived from an EMBL/GenBank/DDBJ whole genome shotgun (WGS) entry which is preliminary data.</text>
</comment>